<dbReference type="PANTHER" id="PTHR24373:SF370">
    <property type="entry name" value="FISH-LIPS, ISOFORM E"/>
    <property type="match status" value="1"/>
</dbReference>
<dbReference type="PROSITE" id="PS51450">
    <property type="entry name" value="LRR"/>
    <property type="match status" value="2"/>
</dbReference>
<proteinExistence type="predicted"/>
<feature type="transmembrane region" description="Helical" evidence="4">
    <location>
        <begin position="235"/>
        <end position="258"/>
    </location>
</feature>
<accession>A0A8K0GJK9</accession>
<dbReference type="GO" id="GO:0031012">
    <property type="term" value="C:extracellular matrix"/>
    <property type="evidence" value="ECO:0007669"/>
    <property type="project" value="TreeGrafter"/>
</dbReference>
<sequence length="287" mass="32186">MNIKAGIFSIFGKIASSLLISAILTGFVSTSSASRTCTFKRNTAHCRGENLTQLPLAVLEDEEFKILDLGANNFTDLGNLKFTNLRYKDSITTLLLDHNQIETLAQNDFAFLSNLEILDLSNNYIQKIEDELCVVSSLKELVLSNNPIRSISEDSLQCLKNLLSLTLVNLTITKLPRDIFKGTNLIRIYLNHTEIKNLCEIYFPESLDLTHIKKISASTECHSSDDHESGGKKKIIILSVISTIMGIILLIGFACTAYKKEKVKEFFQTVLYIPRGYVKTDSEIPLR</sequence>
<dbReference type="Gene3D" id="3.80.10.10">
    <property type="entry name" value="Ribonuclease Inhibitor"/>
    <property type="match status" value="1"/>
</dbReference>
<dbReference type="InterPro" id="IPR032675">
    <property type="entry name" value="LRR_dom_sf"/>
</dbReference>
<keyword evidence="4" id="KW-0812">Transmembrane</keyword>
<name>A0A8K0GJK9_IGNLU</name>
<keyword evidence="1" id="KW-0433">Leucine-rich repeat</keyword>
<keyword evidence="4" id="KW-0472">Membrane</keyword>
<dbReference type="InterPro" id="IPR003591">
    <property type="entry name" value="Leu-rich_rpt_typical-subtyp"/>
</dbReference>
<dbReference type="OrthoDB" id="2021138at2759"/>
<reference evidence="5" key="1">
    <citation type="submission" date="2019-08" db="EMBL/GenBank/DDBJ databases">
        <title>The genome of the North American firefly Photinus pyralis.</title>
        <authorList>
            <consortium name="Photinus pyralis genome working group"/>
            <person name="Fallon T.R."/>
            <person name="Sander Lower S.E."/>
            <person name="Weng J.-K."/>
        </authorList>
    </citation>
    <scope>NUCLEOTIDE SEQUENCE</scope>
    <source>
        <strain evidence="5">TRF0915ILg1</strain>
        <tissue evidence="5">Whole body</tissue>
    </source>
</reference>
<evidence type="ECO:0000256" key="2">
    <source>
        <dbReference type="ARBA" id="ARBA00022729"/>
    </source>
</evidence>
<keyword evidence="4" id="KW-1133">Transmembrane helix</keyword>
<dbReference type="InterPro" id="IPR050328">
    <property type="entry name" value="Dev_Immune_Receptor"/>
</dbReference>
<dbReference type="GO" id="GO:0005615">
    <property type="term" value="C:extracellular space"/>
    <property type="evidence" value="ECO:0007669"/>
    <property type="project" value="TreeGrafter"/>
</dbReference>
<keyword evidence="2" id="KW-0732">Signal</keyword>
<evidence type="ECO:0000313" key="6">
    <source>
        <dbReference type="Proteomes" id="UP000801492"/>
    </source>
</evidence>
<dbReference type="SMART" id="SM00369">
    <property type="entry name" value="LRR_TYP"/>
    <property type="match status" value="4"/>
</dbReference>
<dbReference type="SMART" id="SM00365">
    <property type="entry name" value="LRR_SD22"/>
    <property type="match status" value="2"/>
</dbReference>
<keyword evidence="6" id="KW-1185">Reference proteome</keyword>
<organism evidence="5 6">
    <name type="scientific">Ignelater luminosus</name>
    <name type="common">Cucubano</name>
    <name type="synonym">Pyrophorus luminosus</name>
    <dbReference type="NCBI Taxonomy" id="2038154"/>
    <lineage>
        <taxon>Eukaryota</taxon>
        <taxon>Metazoa</taxon>
        <taxon>Ecdysozoa</taxon>
        <taxon>Arthropoda</taxon>
        <taxon>Hexapoda</taxon>
        <taxon>Insecta</taxon>
        <taxon>Pterygota</taxon>
        <taxon>Neoptera</taxon>
        <taxon>Endopterygota</taxon>
        <taxon>Coleoptera</taxon>
        <taxon>Polyphaga</taxon>
        <taxon>Elateriformia</taxon>
        <taxon>Elateroidea</taxon>
        <taxon>Elateridae</taxon>
        <taxon>Agrypninae</taxon>
        <taxon>Pyrophorini</taxon>
        <taxon>Ignelater</taxon>
    </lineage>
</organism>
<dbReference type="PANTHER" id="PTHR24373">
    <property type="entry name" value="SLIT RELATED LEUCINE-RICH REPEAT NEURONAL PROTEIN"/>
    <property type="match status" value="1"/>
</dbReference>
<evidence type="ECO:0000256" key="4">
    <source>
        <dbReference type="SAM" id="Phobius"/>
    </source>
</evidence>
<dbReference type="AlphaFoldDB" id="A0A8K0GJK9"/>
<evidence type="ECO:0000256" key="3">
    <source>
        <dbReference type="ARBA" id="ARBA00022737"/>
    </source>
</evidence>
<dbReference type="Proteomes" id="UP000801492">
    <property type="component" value="Unassembled WGS sequence"/>
</dbReference>
<evidence type="ECO:0000313" key="5">
    <source>
        <dbReference type="EMBL" id="KAF2904077.1"/>
    </source>
</evidence>
<gene>
    <name evidence="5" type="ORF">ILUMI_02094</name>
</gene>
<dbReference type="SUPFAM" id="SSF52058">
    <property type="entry name" value="L domain-like"/>
    <property type="match status" value="1"/>
</dbReference>
<keyword evidence="3" id="KW-0677">Repeat</keyword>
<evidence type="ECO:0000256" key="1">
    <source>
        <dbReference type="ARBA" id="ARBA00022614"/>
    </source>
</evidence>
<protein>
    <submittedName>
        <fullName evidence="5">Uncharacterized protein</fullName>
    </submittedName>
</protein>
<dbReference type="InterPro" id="IPR001611">
    <property type="entry name" value="Leu-rich_rpt"/>
</dbReference>
<dbReference type="Pfam" id="PF13855">
    <property type="entry name" value="LRR_8"/>
    <property type="match status" value="1"/>
</dbReference>
<comment type="caution">
    <text evidence="5">The sequence shown here is derived from an EMBL/GenBank/DDBJ whole genome shotgun (WGS) entry which is preliminary data.</text>
</comment>
<dbReference type="EMBL" id="VTPC01000866">
    <property type="protein sequence ID" value="KAF2904077.1"/>
    <property type="molecule type" value="Genomic_DNA"/>
</dbReference>